<dbReference type="Gene3D" id="3.40.50.1000">
    <property type="entry name" value="HAD superfamily/HAD-like"/>
    <property type="match status" value="1"/>
</dbReference>
<evidence type="ECO:0000256" key="5">
    <source>
        <dbReference type="ARBA" id="ARBA00047761"/>
    </source>
</evidence>
<dbReference type="GO" id="GO:0008420">
    <property type="term" value="F:RNA polymerase II CTD heptapeptide repeat phosphatase activity"/>
    <property type="evidence" value="ECO:0007669"/>
    <property type="project" value="InterPro"/>
</dbReference>
<dbReference type="EC" id="3.1.3.16" evidence="2"/>
<dbReference type="OrthoDB" id="10249888at2759"/>
<evidence type="ECO:0000313" key="10">
    <source>
        <dbReference type="Proteomes" id="UP000193642"/>
    </source>
</evidence>
<dbReference type="InterPro" id="IPR023214">
    <property type="entry name" value="HAD_sf"/>
</dbReference>
<comment type="catalytic activity">
    <reaction evidence="5">
        <text>O-phospho-L-seryl-[protein] + H2O = L-seryl-[protein] + phosphate</text>
        <dbReference type="Rhea" id="RHEA:20629"/>
        <dbReference type="Rhea" id="RHEA-COMP:9863"/>
        <dbReference type="Rhea" id="RHEA-COMP:11604"/>
        <dbReference type="ChEBI" id="CHEBI:15377"/>
        <dbReference type="ChEBI" id="CHEBI:29999"/>
        <dbReference type="ChEBI" id="CHEBI:43474"/>
        <dbReference type="ChEBI" id="CHEBI:83421"/>
        <dbReference type="EC" id="3.1.3.16"/>
    </reaction>
</comment>
<dbReference type="EMBL" id="MCGO01000026">
    <property type="protein sequence ID" value="ORY43113.1"/>
    <property type="molecule type" value="Genomic_DNA"/>
</dbReference>
<organism evidence="9 10">
    <name type="scientific">Rhizoclosmatium globosum</name>
    <dbReference type="NCBI Taxonomy" id="329046"/>
    <lineage>
        <taxon>Eukaryota</taxon>
        <taxon>Fungi</taxon>
        <taxon>Fungi incertae sedis</taxon>
        <taxon>Chytridiomycota</taxon>
        <taxon>Chytridiomycota incertae sedis</taxon>
        <taxon>Chytridiomycetes</taxon>
        <taxon>Chytridiales</taxon>
        <taxon>Chytriomycetaceae</taxon>
        <taxon>Rhizoclosmatium</taxon>
    </lineage>
</organism>
<dbReference type="Pfam" id="PF03031">
    <property type="entry name" value="NIF"/>
    <property type="match status" value="1"/>
</dbReference>
<protein>
    <recommendedName>
        <fullName evidence="2">protein-serine/threonine phosphatase</fullName>
        <ecNumber evidence="2">3.1.3.16</ecNumber>
    </recommendedName>
</protein>
<dbReference type="PANTHER" id="PTHR23081">
    <property type="entry name" value="RNA POLYMERASE II CTD PHOSPHATASE"/>
    <property type="match status" value="1"/>
</dbReference>
<feature type="domain" description="FCP1 homology" evidence="8">
    <location>
        <begin position="540"/>
        <end position="732"/>
    </location>
</feature>
<name>A0A1Y2C7V2_9FUNG</name>
<dbReference type="AlphaFoldDB" id="A0A1Y2C7V2"/>
<dbReference type="SUPFAM" id="SSF56784">
    <property type="entry name" value="HAD-like"/>
    <property type="match status" value="1"/>
</dbReference>
<feature type="region of interest" description="Disordered" evidence="7">
    <location>
        <begin position="77"/>
        <end position="142"/>
    </location>
</feature>
<sequence>MDLNSMMLSDSEDPPFREPTPPTVIPSRIPQFDLQTLLGNVNAAAAELPTAIQPSLVQTPAVVAAPTVVTPASPVKAAPPLVHINPPPPAVSRTPPLEDGQLHESKPPVFPTTLQSAQVQSRGSPAPQPTSRPSTAPTSKEDVAVLAPSLAKVISSNREESPIPTAASTPLLGNSSPSTMGLPPRPPAAPRRSSPGDLSSILPGSNGTPPFSHQQMNLDTNAGRPPQQPPAPGLDRNSNGDKNPVRSSSVHERGTQQQQQQQQQNPPSMNQGNGQKFPQRRMTGGPQGPLGPPQPNRGPDGFNRRPPPGPNATPVGGTKRTVEEAFPGLASGVRNMKSVLVNQMKFDAQKSGQLTTSAISKSSNSPDQATLESTTLSASNILISDKKEKPLLFSPALQPPEWSFKLILPVDPTLPSDKANDTTFSQLTTVSIIRRPGFPTFLLESEYTLKSLLPRSYFNILHGHGVPHNFVFTFTNPEHTLFKEMAGLRKTGYFNIKEAGSNEEWELHLKQSRERTNFFGYLIRASDLRNFIQQRMTMMTTSRKLPLVLDLDDTLVRMIGNEEGRYVPPHMAELVPNRVRALADGRKVVLTERVEEFLQWAQRYFEISVCSVGDQPYVDMVIAVLDPQRTAIRGAGYSARAEFMHIQGTSMARRPPKDLDSLMVFPTKGSGADANSPGGFSGPFVEALVIDDNVGMWPVDQQDNIIVVREQKNNKVWNVQLFPHVQNVLQSVHTEFYKQLDAWDSKTASPANPGPSSRQIYKEFLRNELTRKIAEPYIPVGSNNAVSVSLSETGVIPSPVIAQLQNSNIVPSPVISQKSLSPLIGTFSLPDD</sequence>
<feature type="compositionally biased region" description="Polar residues" evidence="7">
    <location>
        <begin position="112"/>
        <end position="138"/>
    </location>
</feature>
<evidence type="ECO:0000256" key="4">
    <source>
        <dbReference type="ARBA" id="ARBA00023242"/>
    </source>
</evidence>
<dbReference type="SMART" id="SM00577">
    <property type="entry name" value="CPDc"/>
    <property type="match status" value="1"/>
</dbReference>
<evidence type="ECO:0000313" key="9">
    <source>
        <dbReference type="EMBL" id="ORY43113.1"/>
    </source>
</evidence>
<evidence type="ECO:0000259" key="8">
    <source>
        <dbReference type="PROSITE" id="PS50969"/>
    </source>
</evidence>
<feature type="compositionally biased region" description="Polar residues" evidence="7">
    <location>
        <begin position="166"/>
        <end position="179"/>
    </location>
</feature>
<dbReference type="InterPro" id="IPR004274">
    <property type="entry name" value="FCP1_dom"/>
</dbReference>
<gene>
    <name evidence="9" type="ORF">BCR33DRAFT_717848</name>
</gene>
<dbReference type="GO" id="GO:0005634">
    <property type="term" value="C:nucleus"/>
    <property type="evidence" value="ECO:0007669"/>
    <property type="project" value="UniProtKB-SubCell"/>
</dbReference>
<evidence type="ECO:0000256" key="2">
    <source>
        <dbReference type="ARBA" id="ARBA00013081"/>
    </source>
</evidence>
<comment type="caution">
    <text evidence="9">The sequence shown here is derived from an EMBL/GenBank/DDBJ whole genome shotgun (WGS) entry which is preliminary data.</text>
</comment>
<evidence type="ECO:0000256" key="3">
    <source>
        <dbReference type="ARBA" id="ARBA00022801"/>
    </source>
</evidence>
<dbReference type="PANTHER" id="PTHR23081:SF0">
    <property type="entry name" value="RNA POLYMERASE II C-TERMINAL DOMAIN PHOSPHATASE-LIKE 1"/>
    <property type="match status" value="1"/>
</dbReference>
<comment type="catalytic activity">
    <reaction evidence="6">
        <text>O-phospho-L-threonyl-[protein] + H2O = L-threonyl-[protein] + phosphate</text>
        <dbReference type="Rhea" id="RHEA:47004"/>
        <dbReference type="Rhea" id="RHEA-COMP:11060"/>
        <dbReference type="Rhea" id="RHEA-COMP:11605"/>
        <dbReference type="ChEBI" id="CHEBI:15377"/>
        <dbReference type="ChEBI" id="CHEBI:30013"/>
        <dbReference type="ChEBI" id="CHEBI:43474"/>
        <dbReference type="ChEBI" id="CHEBI:61977"/>
        <dbReference type="EC" id="3.1.3.16"/>
    </reaction>
</comment>
<keyword evidence="4" id="KW-0539">Nucleus</keyword>
<evidence type="ECO:0000256" key="7">
    <source>
        <dbReference type="SAM" id="MobiDB-lite"/>
    </source>
</evidence>
<feature type="region of interest" description="Disordered" evidence="7">
    <location>
        <begin position="350"/>
        <end position="372"/>
    </location>
</feature>
<feature type="compositionally biased region" description="Polar residues" evidence="7">
    <location>
        <begin position="202"/>
        <end position="220"/>
    </location>
</feature>
<comment type="subcellular location">
    <subcellularLocation>
        <location evidence="1">Nucleus</location>
    </subcellularLocation>
</comment>
<accession>A0A1Y2C7V2</accession>
<feature type="compositionally biased region" description="Polar residues" evidence="7">
    <location>
        <begin position="236"/>
        <end position="248"/>
    </location>
</feature>
<evidence type="ECO:0000256" key="6">
    <source>
        <dbReference type="ARBA" id="ARBA00048336"/>
    </source>
</evidence>
<dbReference type="InterPro" id="IPR036412">
    <property type="entry name" value="HAD-like_sf"/>
</dbReference>
<feature type="compositionally biased region" description="Polar residues" evidence="7">
    <location>
        <begin position="265"/>
        <end position="276"/>
    </location>
</feature>
<dbReference type="STRING" id="329046.A0A1Y2C7V2"/>
<dbReference type="InterPro" id="IPR039189">
    <property type="entry name" value="Fcp1"/>
</dbReference>
<keyword evidence="3" id="KW-0378">Hydrolase</keyword>
<reference evidence="9 10" key="1">
    <citation type="submission" date="2016-07" db="EMBL/GenBank/DDBJ databases">
        <title>Pervasive Adenine N6-methylation of Active Genes in Fungi.</title>
        <authorList>
            <consortium name="DOE Joint Genome Institute"/>
            <person name="Mondo S.J."/>
            <person name="Dannebaum R.O."/>
            <person name="Kuo R.C."/>
            <person name="Labutti K."/>
            <person name="Haridas S."/>
            <person name="Kuo A."/>
            <person name="Salamov A."/>
            <person name="Ahrendt S.R."/>
            <person name="Lipzen A."/>
            <person name="Sullivan W."/>
            <person name="Andreopoulos W.B."/>
            <person name="Clum A."/>
            <person name="Lindquist E."/>
            <person name="Daum C."/>
            <person name="Ramamoorthy G.K."/>
            <person name="Gryganskyi A."/>
            <person name="Culley D."/>
            <person name="Magnuson J.K."/>
            <person name="James T.Y."/>
            <person name="O'Malley M.A."/>
            <person name="Stajich J.E."/>
            <person name="Spatafora J.W."/>
            <person name="Visel A."/>
            <person name="Grigoriev I.V."/>
        </authorList>
    </citation>
    <scope>NUCLEOTIDE SEQUENCE [LARGE SCALE GENOMIC DNA]</scope>
    <source>
        <strain evidence="9 10">JEL800</strain>
    </source>
</reference>
<keyword evidence="10" id="KW-1185">Reference proteome</keyword>
<dbReference type="Proteomes" id="UP000193642">
    <property type="component" value="Unassembled WGS sequence"/>
</dbReference>
<proteinExistence type="predicted"/>
<evidence type="ECO:0000256" key="1">
    <source>
        <dbReference type="ARBA" id="ARBA00004123"/>
    </source>
</evidence>
<dbReference type="PROSITE" id="PS50969">
    <property type="entry name" value="FCP1"/>
    <property type="match status" value="1"/>
</dbReference>
<feature type="region of interest" description="Disordered" evidence="7">
    <location>
        <begin position="1"/>
        <end position="23"/>
    </location>
</feature>
<feature type="region of interest" description="Disordered" evidence="7">
    <location>
        <begin position="155"/>
        <end position="320"/>
    </location>
</feature>